<sequence>GKQVGTDEARGARQPPRRALLLAPRGQGPQRRECGARGLRGGVQALARRGRPGGPPSEPSRPPSRHRRVANFDLNRDTLVSSVQPESVLGCAQECIRACGRPVDCALLCCSALRVTGEGFIDRAEQALGVPVLTSNQCLIWESLHAAAGSEDTAIQRSEVEAVRGYGRLFALGRPGEEPGGRSGQRGA</sequence>
<reference evidence="2" key="1">
    <citation type="submission" date="2023-10" db="EMBL/GenBank/DDBJ databases">
        <authorList>
            <person name="Chen Y."/>
            <person name="Shah S."/>
            <person name="Dougan E. K."/>
            <person name="Thang M."/>
            <person name="Chan C."/>
        </authorList>
    </citation>
    <scope>NUCLEOTIDE SEQUENCE [LARGE SCALE GENOMIC DNA]</scope>
</reference>
<evidence type="ECO:0000313" key="2">
    <source>
        <dbReference type="EMBL" id="CAK0836695.1"/>
    </source>
</evidence>
<feature type="non-terminal residue" evidence="2">
    <location>
        <position position="1"/>
    </location>
</feature>
<protein>
    <submittedName>
        <fullName evidence="2">Uncharacterized protein</fullName>
    </submittedName>
</protein>
<feature type="compositionally biased region" description="Basic and acidic residues" evidence="1">
    <location>
        <begin position="1"/>
        <end position="11"/>
    </location>
</feature>
<dbReference type="EMBL" id="CAUYUJ010013769">
    <property type="protein sequence ID" value="CAK0836695.1"/>
    <property type="molecule type" value="Genomic_DNA"/>
</dbReference>
<gene>
    <name evidence="2" type="ORF">PCOR1329_LOCUS33116</name>
</gene>
<feature type="compositionally biased region" description="Pro residues" evidence="1">
    <location>
        <begin position="53"/>
        <end position="62"/>
    </location>
</feature>
<keyword evidence="3" id="KW-1185">Reference proteome</keyword>
<organism evidence="2 3">
    <name type="scientific">Prorocentrum cordatum</name>
    <dbReference type="NCBI Taxonomy" id="2364126"/>
    <lineage>
        <taxon>Eukaryota</taxon>
        <taxon>Sar</taxon>
        <taxon>Alveolata</taxon>
        <taxon>Dinophyceae</taxon>
        <taxon>Prorocentrales</taxon>
        <taxon>Prorocentraceae</taxon>
        <taxon>Prorocentrum</taxon>
    </lineage>
</organism>
<feature type="region of interest" description="Disordered" evidence="1">
    <location>
        <begin position="1"/>
        <end position="66"/>
    </location>
</feature>
<name>A0ABN9SVX3_9DINO</name>
<dbReference type="InterPro" id="IPR053714">
    <property type="entry name" value="Iso_Racemase_Enz_sf"/>
</dbReference>
<evidence type="ECO:0000313" key="3">
    <source>
        <dbReference type="Proteomes" id="UP001189429"/>
    </source>
</evidence>
<accession>A0ABN9SVX3</accession>
<comment type="caution">
    <text evidence="2">The sequence shown here is derived from an EMBL/GenBank/DDBJ whole genome shotgun (WGS) entry which is preliminary data.</text>
</comment>
<proteinExistence type="predicted"/>
<dbReference type="Gene3D" id="3.40.50.12500">
    <property type="match status" value="1"/>
</dbReference>
<evidence type="ECO:0000256" key="1">
    <source>
        <dbReference type="SAM" id="MobiDB-lite"/>
    </source>
</evidence>
<dbReference type="Proteomes" id="UP001189429">
    <property type="component" value="Unassembled WGS sequence"/>
</dbReference>